<evidence type="ECO:0000313" key="7">
    <source>
        <dbReference type="Proteomes" id="UP000321805"/>
    </source>
</evidence>
<dbReference type="GO" id="GO:0000976">
    <property type="term" value="F:transcription cis-regulatory region binding"/>
    <property type="evidence" value="ECO:0007669"/>
    <property type="project" value="TreeGrafter"/>
</dbReference>
<protein>
    <submittedName>
        <fullName evidence="6">TetR/AcrR family transcriptional regulator</fullName>
    </submittedName>
</protein>
<keyword evidence="2 4" id="KW-0238">DNA-binding</keyword>
<evidence type="ECO:0000259" key="5">
    <source>
        <dbReference type="PROSITE" id="PS50977"/>
    </source>
</evidence>
<dbReference type="InterPro" id="IPR050109">
    <property type="entry name" value="HTH-type_TetR-like_transc_reg"/>
</dbReference>
<proteinExistence type="predicted"/>
<dbReference type="AlphaFoldDB" id="A0A5B8U0Q6"/>
<dbReference type="SUPFAM" id="SSF46689">
    <property type="entry name" value="Homeodomain-like"/>
    <property type="match status" value="1"/>
</dbReference>
<organism evidence="6 7">
    <name type="scientific">Baekduia soli</name>
    <dbReference type="NCBI Taxonomy" id="496014"/>
    <lineage>
        <taxon>Bacteria</taxon>
        <taxon>Bacillati</taxon>
        <taxon>Actinomycetota</taxon>
        <taxon>Thermoleophilia</taxon>
        <taxon>Solirubrobacterales</taxon>
        <taxon>Baekduiaceae</taxon>
        <taxon>Baekduia</taxon>
    </lineage>
</organism>
<dbReference type="Gene3D" id="1.10.357.10">
    <property type="entry name" value="Tetracycline Repressor, domain 2"/>
    <property type="match status" value="1"/>
</dbReference>
<name>A0A5B8U0Q6_9ACTN</name>
<evidence type="ECO:0000313" key="6">
    <source>
        <dbReference type="EMBL" id="QEC46571.1"/>
    </source>
</evidence>
<gene>
    <name evidence="6" type="ORF">FSW04_02575</name>
</gene>
<dbReference type="PANTHER" id="PTHR30055">
    <property type="entry name" value="HTH-TYPE TRANSCRIPTIONAL REGULATOR RUTR"/>
    <property type="match status" value="1"/>
</dbReference>
<dbReference type="InterPro" id="IPR001647">
    <property type="entry name" value="HTH_TetR"/>
</dbReference>
<feature type="domain" description="HTH tetR-type" evidence="5">
    <location>
        <begin position="46"/>
        <end position="106"/>
    </location>
</feature>
<dbReference type="GO" id="GO:0003700">
    <property type="term" value="F:DNA-binding transcription factor activity"/>
    <property type="evidence" value="ECO:0007669"/>
    <property type="project" value="TreeGrafter"/>
</dbReference>
<dbReference type="Proteomes" id="UP000321805">
    <property type="component" value="Chromosome"/>
</dbReference>
<dbReference type="PANTHER" id="PTHR30055:SF234">
    <property type="entry name" value="HTH-TYPE TRANSCRIPTIONAL REGULATOR BETI"/>
    <property type="match status" value="1"/>
</dbReference>
<keyword evidence="1" id="KW-0805">Transcription regulation</keyword>
<evidence type="ECO:0000256" key="1">
    <source>
        <dbReference type="ARBA" id="ARBA00023015"/>
    </source>
</evidence>
<sequence>MRRRGAAIGARAYLGCVAGMADSDVPRPPTVVPRGRHAPPLEVRLDVQRRRLFEAAATVFARRGFAEATAEAISREAGMSKATFYEHFANKEECILALFDEAATEVMRQMALAADQETTSYPEHLRQGTRAFLRTLAEWPDAAQTLLVEIIGAGPRATERRDAILDQFAEAIHHNNATVAPRYGAPTFASRDDAFACVGAIVELASRQLRTGTPADIRELEPVIDRLMLGILEQAGA</sequence>
<accession>A0A5B8U0Q6</accession>
<dbReference type="OrthoDB" id="5242485at2"/>
<evidence type="ECO:0000256" key="4">
    <source>
        <dbReference type="PROSITE-ProRule" id="PRU00335"/>
    </source>
</evidence>
<reference evidence="6 7" key="1">
    <citation type="journal article" date="2018" name="J. Microbiol.">
        <title>Baekduia soli gen. nov., sp. nov., a novel bacterium isolated from the soil of Baekdu Mountain and proposal of a novel family name, Baekduiaceae fam. nov.</title>
        <authorList>
            <person name="An D.S."/>
            <person name="Siddiqi M.Z."/>
            <person name="Kim K.H."/>
            <person name="Yu H.S."/>
            <person name="Im W.T."/>
        </authorList>
    </citation>
    <scope>NUCLEOTIDE SEQUENCE [LARGE SCALE GENOMIC DNA]</scope>
    <source>
        <strain evidence="6 7">BR7-21</strain>
    </source>
</reference>
<evidence type="ECO:0000256" key="2">
    <source>
        <dbReference type="ARBA" id="ARBA00023125"/>
    </source>
</evidence>
<keyword evidence="3" id="KW-0804">Transcription</keyword>
<dbReference type="KEGG" id="bsol:FSW04_02575"/>
<dbReference type="PRINTS" id="PR00455">
    <property type="entry name" value="HTHTETR"/>
</dbReference>
<dbReference type="Pfam" id="PF00440">
    <property type="entry name" value="TetR_N"/>
    <property type="match status" value="1"/>
</dbReference>
<dbReference type="EMBL" id="CP042430">
    <property type="protein sequence ID" value="QEC46571.1"/>
    <property type="molecule type" value="Genomic_DNA"/>
</dbReference>
<feature type="DNA-binding region" description="H-T-H motif" evidence="4">
    <location>
        <begin position="69"/>
        <end position="88"/>
    </location>
</feature>
<keyword evidence="7" id="KW-1185">Reference proteome</keyword>
<dbReference type="PROSITE" id="PS50977">
    <property type="entry name" value="HTH_TETR_2"/>
    <property type="match status" value="1"/>
</dbReference>
<dbReference type="InterPro" id="IPR009057">
    <property type="entry name" value="Homeodomain-like_sf"/>
</dbReference>
<evidence type="ECO:0000256" key="3">
    <source>
        <dbReference type="ARBA" id="ARBA00023163"/>
    </source>
</evidence>